<comment type="caution">
    <text evidence="2">The sequence shown here is derived from an EMBL/GenBank/DDBJ whole genome shotgun (WGS) entry which is preliminary data.</text>
</comment>
<evidence type="ECO:0000313" key="3">
    <source>
        <dbReference type="Proteomes" id="UP001141552"/>
    </source>
</evidence>
<reference evidence="2" key="1">
    <citation type="submission" date="2022-02" db="EMBL/GenBank/DDBJ databases">
        <authorList>
            <person name="Henning P.M."/>
            <person name="McCubbin A.G."/>
            <person name="Shore J.S."/>
        </authorList>
    </citation>
    <scope>NUCLEOTIDE SEQUENCE</scope>
    <source>
        <strain evidence="2">F60SS</strain>
        <tissue evidence="2">Leaves</tissue>
    </source>
</reference>
<dbReference type="Proteomes" id="UP001141552">
    <property type="component" value="Unassembled WGS sequence"/>
</dbReference>
<dbReference type="AlphaFoldDB" id="A0A9Q0F9V6"/>
<sequence length="144" mass="15753">MMTGKCPFDGKKMEEQVAATAGHADAAIDVAPSSPPPCCRQSSTTSSRPPLLSFPSRRYRSRRPAGLVTSDAVLSLPHALHRHQPIATRRSSCRVPNLAPPLEFTQGEMCNREDAGRPIHDGFDPISFRLTRFPYDLGPGLTWA</sequence>
<proteinExistence type="predicted"/>
<organism evidence="2 3">
    <name type="scientific">Turnera subulata</name>
    <dbReference type="NCBI Taxonomy" id="218843"/>
    <lineage>
        <taxon>Eukaryota</taxon>
        <taxon>Viridiplantae</taxon>
        <taxon>Streptophyta</taxon>
        <taxon>Embryophyta</taxon>
        <taxon>Tracheophyta</taxon>
        <taxon>Spermatophyta</taxon>
        <taxon>Magnoliopsida</taxon>
        <taxon>eudicotyledons</taxon>
        <taxon>Gunneridae</taxon>
        <taxon>Pentapetalae</taxon>
        <taxon>rosids</taxon>
        <taxon>fabids</taxon>
        <taxon>Malpighiales</taxon>
        <taxon>Passifloraceae</taxon>
        <taxon>Turnera</taxon>
    </lineage>
</organism>
<protein>
    <submittedName>
        <fullName evidence="2">Uncharacterized protein</fullName>
    </submittedName>
</protein>
<feature type="region of interest" description="Disordered" evidence="1">
    <location>
        <begin position="27"/>
        <end position="56"/>
    </location>
</feature>
<feature type="compositionally biased region" description="Low complexity" evidence="1">
    <location>
        <begin position="39"/>
        <end position="56"/>
    </location>
</feature>
<gene>
    <name evidence="2" type="ORF">Tsubulata_011097</name>
</gene>
<evidence type="ECO:0000256" key="1">
    <source>
        <dbReference type="SAM" id="MobiDB-lite"/>
    </source>
</evidence>
<reference evidence="2" key="2">
    <citation type="journal article" date="2023" name="Plants (Basel)">
        <title>Annotation of the Turnera subulata (Passifloraceae) Draft Genome Reveals the S-Locus Evolved after the Divergence of Turneroideae from Passifloroideae in a Stepwise Manner.</title>
        <authorList>
            <person name="Henning P.M."/>
            <person name="Roalson E.H."/>
            <person name="Mir W."/>
            <person name="McCubbin A.G."/>
            <person name="Shore J.S."/>
        </authorList>
    </citation>
    <scope>NUCLEOTIDE SEQUENCE</scope>
    <source>
        <strain evidence="2">F60SS</strain>
    </source>
</reference>
<dbReference type="EMBL" id="JAKUCV010006415">
    <property type="protein sequence ID" value="KAJ4827442.1"/>
    <property type="molecule type" value="Genomic_DNA"/>
</dbReference>
<accession>A0A9Q0F9V6</accession>
<name>A0A9Q0F9V6_9ROSI</name>
<evidence type="ECO:0000313" key="2">
    <source>
        <dbReference type="EMBL" id="KAJ4827442.1"/>
    </source>
</evidence>
<keyword evidence="3" id="KW-1185">Reference proteome</keyword>